<sequence>MISIIVAMDKNRLIGKNNTLPWHLPADLAFFKKVTMGKPIVMGRKTHESIGRILPGRENIIITRNKDYKAEGCTIIHNIQDIFAFEKEYDEVFVIGGAEIFKDALPYADRLYITFIDHEFDGDTYFPLINEGDWTVISKEKGPKNEKNPYEYYFTIYERRKV</sequence>
<keyword evidence="5 8" id="KW-0521">NADP</keyword>
<dbReference type="Gene3D" id="3.40.430.10">
    <property type="entry name" value="Dihydrofolate Reductase, subunit A"/>
    <property type="match status" value="1"/>
</dbReference>
<dbReference type="GO" id="GO:0046452">
    <property type="term" value="P:dihydrofolate metabolic process"/>
    <property type="evidence" value="ECO:0007669"/>
    <property type="project" value="TreeGrafter"/>
</dbReference>
<dbReference type="AlphaFoldDB" id="A0A8J8GC16"/>
<dbReference type="Proteomes" id="UP000625804">
    <property type="component" value="Unassembled WGS sequence"/>
</dbReference>
<dbReference type="GO" id="GO:0046654">
    <property type="term" value="P:tetrahydrofolate biosynthetic process"/>
    <property type="evidence" value="ECO:0007669"/>
    <property type="project" value="UniProtKB-UniPathway"/>
</dbReference>
<dbReference type="RefSeq" id="WP_173730116.1">
    <property type="nucleotide sequence ID" value="NZ_JABTTE010000003.1"/>
</dbReference>
<dbReference type="PANTHER" id="PTHR48069">
    <property type="entry name" value="DIHYDROFOLATE REDUCTASE"/>
    <property type="match status" value="1"/>
</dbReference>
<keyword evidence="6 8" id="KW-0560">Oxidoreductase</keyword>
<evidence type="ECO:0000256" key="5">
    <source>
        <dbReference type="ARBA" id="ARBA00022857"/>
    </source>
</evidence>
<evidence type="ECO:0000313" key="12">
    <source>
        <dbReference type="Proteomes" id="UP000625804"/>
    </source>
</evidence>
<reference evidence="11" key="1">
    <citation type="submission" date="2020-06" db="EMBL/GenBank/DDBJ databases">
        <title>A novel thermopfilic bacterium from Erzurum, Turkey.</title>
        <authorList>
            <person name="Adiguzel A."/>
            <person name="Ay H."/>
            <person name="Baltaci M.O."/>
        </authorList>
    </citation>
    <scope>NUCLEOTIDE SEQUENCE</scope>
    <source>
        <strain evidence="11">P2</strain>
    </source>
</reference>
<dbReference type="PROSITE" id="PS00075">
    <property type="entry name" value="DHFR_1"/>
    <property type="match status" value="1"/>
</dbReference>
<dbReference type="InterPro" id="IPR017925">
    <property type="entry name" value="DHFR_CS"/>
</dbReference>
<comment type="function">
    <text evidence="7 8">Key enzyme in folate metabolism. Catalyzes an essential reaction for de novo glycine and purine synthesis, and for DNA precursor synthesis.</text>
</comment>
<dbReference type="EMBL" id="JABTTE010000003">
    <property type="protein sequence ID" value="NSL50912.1"/>
    <property type="molecule type" value="Genomic_DNA"/>
</dbReference>
<comment type="catalytic activity">
    <reaction evidence="8">
        <text>(6S)-5,6,7,8-tetrahydrofolate + NADP(+) = 7,8-dihydrofolate + NADPH + H(+)</text>
        <dbReference type="Rhea" id="RHEA:15009"/>
        <dbReference type="ChEBI" id="CHEBI:15378"/>
        <dbReference type="ChEBI" id="CHEBI:57451"/>
        <dbReference type="ChEBI" id="CHEBI:57453"/>
        <dbReference type="ChEBI" id="CHEBI:57783"/>
        <dbReference type="ChEBI" id="CHEBI:58349"/>
        <dbReference type="EC" id="1.5.1.3"/>
    </reaction>
</comment>
<evidence type="ECO:0000256" key="3">
    <source>
        <dbReference type="ARBA" id="ARBA00012856"/>
    </source>
</evidence>
<dbReference type="Pfam" id="PF00186">
    <property type="entry name" value="DHFR_1"/>
    <property type="match status" value="1"/>
</dbReference>
<dbReference type="GO" id="GO:0004146">
    <property type="term" value="F:dihydrofolate reductase activity"/>
    <property type="evidence" value="ECO:0007669"/>
    <property type="project" value="UniProtKB-EC"/>
</dbReference>
<dbReference type="PIRSF" id="PIRSF000194">
    <property type="entry name" value="DHFR"/>
    <property type="match status" value="1"/>
</dbReference>
<dbReference type="PANTHER" id="PTHR48069:SF3">
    <property type="entry name" value="DIHYDROFOLATE REDUCTASE"/>
    <property type="match status" value="1"/>
</dbReference>
<evidence type="ECO:0000256" key="2">
    <source>
        <dbReference type="ARBA" id="ARBA00009539"/>
    </source>
</evidence>
<feature type="domain" description="DHFR" evidence="10">
    <location>
        <begin position="1"/>
        <end position="159"/>
    </location>
</feature>
<comment type="pathway">
    <text evidence="1 8">Cofactor biosynthesis; tetrahydrofolate biosynthesis; 5,6,7,8-tetrahydrofolate from 7,8-dihydrofolate: step 1/1.</text>
</comment>
<dbReference type="GO" id="GO:0070401">
    <property type="term" value="F:NADP+ binding"/>
    <property type="evidence" value="ECO:0007669"/>
    <property type="project" value="UniProtKB-ARBA"/>
</dbReference>
<dbReference type="GO" id="GO:0005829">
    <property type="term" value="C:cytosol"/>
    <property type="evidence" value="ECO:0007669"/>
    <property type="project" value="TreeGrafter"/>
</dbReference>
<evidence type="ECO:0000256" key="7">
    <source>
        <dbReference type="ARBA" id="ARBA00025067"/>
    </source>
</evidence>
<dbReference type="EC" id="1.5.1.3" evidence="3 8"/>
<dbReference type="PRINTS" id="PR00070">
    <property type="entry name" value="DHFR"/>
</dbReference>
<keyword evidence="4 8" id="KW-0554">One-carbon metabolism</keyword>
<dbReference type="InterPro" id="IPR024072">
    <property type="entry name" value="DHFR-like_dom_sf"/>
</dbReference>
<dbReference type="UniPathway" id="UPA00077">
    <property type="reaction ID" value="UER00158"/>
</dbReference>
<organism evidence="11 12">
    <name type="scientific">Calidifontibacillus erzurumensis</name>
    <dbReference type="NCBI Taxonomy" id="2741433"/>
    <lineage>
        <taxon>Bacteria</taxon>
        <taxon>Bacillati</taxon>
        <taxon>Bacillota</taxon>
        <taxon>Bacilli</taxon>
        <taxon>Bacillales</taxon>
        <taxon>Bacillaceae</taxon>
        <taxon>Calidifontibacillus/Schinkia group</taxon>
        <taxon>Calidifontibacillus</taxon>
    </lineage>
</organism>
<dbReference type="SUPFAM" id="SSF53597">
    <property type="entry name" value="Dihydrofolate reductase-like"/>
    <property type="match status" value="1"/>
</dbReference>
<evidence type="ECO:0000313" key="11">
    <source>
        <dbReference type="EMBL" id="NSL50912.1"/>
    </source>
</evidence>
<accession>A0A8J8GC16</accession>
<dbReference type="InterPro" id="IPR001796">
    <property type="entry name" value="DHFR_dom"/>
</dbReference>
<evidence type="ECO:0000256" key="9">
    <source>
        <dbReference type="RuleBase" id="RU004474"/>
    </source>
</evidence>
<dbReference type="GO" id="GO:0006730">
    <property type="term" value="P:one-carbon metabolic process"/>
    <property type="evidence" value="ECO:0007669"/>
    <property type="project" value="UniProtKB-KW"/>
</dbReference>
<comment type="caution">
    <text evidence="11">The sequence shown here is derived from an EMBL/GenBank/DDBJ whole genome shotgun (WGS) entry which is preliminary data.</text>
</comment>
<name>A0A8J8GC16_9BACI</name>
<evidence type="ECO:0000256" key="6">
    <source>
        <dbReference type="ARBA" id="ARBA00023002"/>
    </source>
</evidence>
<evidence type="ECO:0000256" key="1">
    <source>
        <dbReference type="ARBA" id="ARBA00004903"/>
    </source>
</evidence>
<evidence type="ECO:0000256" key="8">
    <source>
        <dbReference type="PIRNR" id="PIRNR000194"/>
    </source>
</evidence>
<keyword evidence="12" id="KW-1185">Reference proteome</keyword>
<dbReference type="GO" id="GO:0046655">
    <property type="term" value="P:folic acid metabolic process"/>
    <property type="evidence" value="ECO:0007669"/>
    <property type="project" value="TreeGrafter"/>
</dbReference>
<dbReference type="FunFam" id="3.40.430.10:FF:000001">
    <property type="entry name" value="Dihydrofolate reductase"/>
    <property type="match status" value="1"/>
</dbReference>
<proteinExistence type="inferred from homology"/>
<dbReference type="PROSITE" id="PS51330">
    <property type="entry name" value="DHFR_2"/>
    <property type="match status" value="1"/>
</dbReference>
<evidence type="ECO:0000259" key="10">
    <source>
        <dbReference type="PROSITE" id="PS51330"/>
    </source>
</evidence>
<comment type="similarity">
    <text evidence="2 8 9">Belongs to the dihydrofolate reductase family.</text>
</comment>
<gene>
    <name evidence="11" type="ORF">HR057_03920</name>
</gene>
<dbReference type="InterPro" id="IPR012259">
    <property type="entry name" value="DHFR"/>
</dbReference>
<dbReference type="CDD" id="cd00209">
    <property type="entry name" value="DHFR"/>
    <property type="match status" value="1"/>
</dbReference>
<evidence type="ECO:0000256" key="4">
    <source>
        <dbReference type="ARBA" id="ARBA00022563"/>
    </source>
</evidence>
<protein>
    <recommendedName>
        <fullName evidence="3 8">Dihydrofolate reductase</fullName>
        <ecNumber evidence="3 8">1.5.1.3</ecNumber>
    </recommendedName>
</protein>